<evidence type="ECO:0000313" key="1">
    <source>
        <dbReference type="EMBL" id="MBT0665565.1"/>
    </source>
</evidence>
<reference evidence="1 2" key="1">
    <citation type="submission" date="2021-05" db="EMBL/GenBank/DDBJ databases">
        <title>The draft genome of Geobacter pelophilus DSM 12255.</title>
        <authorList>
            <person name="Xu Z."/>
            <person name="Masuda Y."/>
            <person name="Itoh H."/>
            <person name="Senoo K."/>
        </authorList>
    </citation>
    <scope>NUCLEOTIDE SEQUENCE [LARGE SCALE GENOMIC DNA]</scope>
    <source>
        <strain evidence="1 2">DSM 12255</strain>
    </source>
</reference>
<sequence length="448" mass="50684">MSEQLPKLAGQKWLIISHAFNMDGRAASQTITDKIPYLMEKGIVPVVISAQTGERDTVVEHYQVPAIAPSGLKFDLRHILKKHIRSPFWYRAAKGLANVILLPLYFIERAMIHLESQWSWFVMAYLKGSRIINEQHPAVIYSTGGANSAHFAGYLLARKFSIPWIAELHDPMIHGDWRGTAMAYKWAAYLERLICEKADAAWWFTEGALAKAMARNPELGDRGHMIIPGVQEPDFQGAIYRRQEKLHFGHFGSLAETRNLAVFIEGLYRLLQDYPDYKQLVQVDIYGSRLDPVSRTALQQFPLPEVVVEHGRLESDPVTGKSGRQQVLEAMRMSDALILLHGSDPFCEEYIPSKLFEYLWSKRPIIGLVWKNPQLEEILRQRGQISLNALDVEGVKAALLALLKKWQAGQLHDCETLAPFTVQSAVEKITKIVAAVSGTSQNQEHRPV</sequence>
<dbReference type="Gene3D" id="3.40.50.2000">
    <property type="entry name" value="Glycogen Phosphorylase B"/>
    <property type="match status" value="2"/>
</dbReference>
<gene>
    <name evidence="1" type="ORF">KI809_14750</name>
</gene>
<dbReference type="SUPFAM" id="SSF53756">
    <property type="entry name" value="UDP-Glycosyltransferase/glycogen phosphorylase"/>
    <property type="match status" value="1"/>
</dbReference>
<comment type="caution">
    <text evidence="1">The sequence shown here is derived from an EMBL/GenBank/DDBJ whole genome shotgun (WGS) entry which is preliminary data.</text>
</comment>
<name>A0AAW4L6W2_9BACT</name>
<accession>A0AAW4L6W2</accession>
<keyword evidence="2" id="KW-1185">Reference proteome</keyword>
<evidence type="ECO:0000313" key="2">
    <source>
        <dbReference type="Proteomes" id="UP000811899"/>
    </source>
</evidence>
<dbReference type="AlphaFoldDB" id="A0AAW4L6W2"/>
<dbReference type="RefSeq" id="WP_214172340.1">
    <property type="nucleotide sequence ID" value="NZ_JAHCVJ010000006.1"/>
</dbReference>
<evidence type="ECO:0008006" key="3">
    <source>
        <dbReference type="Google" id="ProtNLM"/>
    </source>
</evidence>
<dbReference type="EMBL" id="JAHCVJ010000006">
    <property type="protein sequence ID" value="MBT0665565.1"/>
    <property type="molecule type" value="Genomic_DNA"/>
</dbReference>
<dbReference type="Proteomes" id="UP000811899">
    <property type="component" value="Unassembled WGS sequence"/>
</dbReference>
<organism evidence="1 2">
    <name type="scientific">Geoanaerobacter pelophilus</name>
    <dbReference type="NCBI Taxonomy" id="60036"/>
    <lineage>
        <taxon>Bacteria</taxon>
        <taxon>Pseudomonadati</taxon>
        <taxon>Thermodesulfobacteriota</taxon>
        <taxon>Desulfuromonadia</taxon>
        <taxon>Geobacterales</taxon>
        <taxon>Geobacteraceae</taxon>
        <taxon>Geoanaerobacter</taxon>
    </lineage>
</organism>
<protein>
    <recommendedName>
        <fullName evidence="3">Glycosyltransferase subfamily 4-like N-terminal domain-containing protein</fullName>
    </recommendedName>
</protein>
<proteinExistence type="predicted"/>